<comment type="caution">
    <text evidence="2">The sequence shown here is derived from an EMBL/GenBank/DDBJ whole genome shotgun (WGS) entry which is preliminary data.</text>
</comment>
<keyword evidence="3" id="KW-1185">Reference proteome</keyword>
<gene>
    <name evidence="2" type="ORF">HYH03_004500</name>
</gene>
<evidence type="ECO:0000313" key="3">
    <source>
        <dbReference type="Proteomes" id="UP000612055"/>
    </source>
</evidence>
<reference evidence="2" key="1">
    <citation type="journal article" date="2020" name="bioRxiv">
        <title>Comparative genomics of Chlamydomonas.</title>
        <authorList>
            <person name="Craig R.J."/>
            <person name="Hasan A.R."/>
            <person name="Ness R.W."/>
            <person name="Keightley P.D."/>
        </authorList>
    </citation>
    <scope>NUCLEOTIDE SEQUENCE</scope>
    <source>
        <strain evidence="2">CCAP 11/70</strain>
    </source>
</reference>
<sequence>MSSAVRSYHASLYGLDERSDCVVRFVLSRDEADRLAKCRRTSSGRIGEDGSAVGSPFPGHTFMLCPGSSFFNSQAERWASDQPAGTKLELRVPLGSVDDPPHALAAIRFIYTDKLDVSGAADLLNVRRLASFLGVEGCVEAADEDPGAAELLEELYKHSWEQLVAFQGPSTAIYTAQGDRTALGELLAWALRDAPSVLNNPPAKAQALSLSASALEALLSSDAFATDDEASVLLLLAEWLAANPLTTPDIRAKLCRHIRLTHMSSVYLFGVLPRLQRWFELTAHELSLVHQCAALPAGPERERFHRESGTILGKPAPAAWFCAPARPRARSDEGRRYEWTVSREALEAMIRTAQEARPLAAAAPPPPEYERTTGRFVHGGRGIVAKGFEFFPFLSLRHRSDAAGLHLACLLPSSLQVDLPGVQGFADPGPCRLTVWGQAADGSRRAAFEMVLRDGQRVGVNRSYRQALPLAALPRATAGLPGLAALGPVARWAAYLQGGQLSGSLEWTAPEGA</sequence>
<dbReference type="Pfam" id="PF07707">
    <property type="entry name" value="BACK"/>
    <property type="match status" value="1"/>
</dbReference>
<dbReference type="CDD" id="cd18186">
    <property type="entry name" value="BTB_POZ_ZBTB_KLHL-like"/>
    <property type="match status" value="1"/>
</dbReference>
<proteinExistence type="predicted"/>
<dbReference type="Gene3D" id="3.30.710.10">
    <property type="entry name" value="Potassium Channel Kv1.1, Chain A"/>
    <property type="match status" value="1"/>
</dbReference>
<dbReference type="Proteomes" id="UP000612055">
    <property type="component" value="Unassembled WGS sequence"/>
</dbReference>
<dbReference type="OrthoDB" id="538655at2759"/>
<dbReference type="PANTHER" id="PTHR24410">
    <property type="entry name" value="HL07962P-RELATED"/>
    <property type="match status" value="1"/>
</dbReference>
<evidence type="ECO:0000259" key="1">
    <source>
        <dbReference type="Pfam" id="PF07707"/>
    </source>
</evidence>
<evidence type="ECO:0000313" key="2">
    <source>
        <dbReference type="EMBL" id="KAG2497339.1"/>
    </source>
</evidence>
<accession>A0A835Y900</accession>
<protein>
    <recommendedName>
        <fullName evidence="1">BACK domain-containing protein</fullName>
    </recommendedName>
</protein>
<dbReference type="InterPro" id="IPR011705">
    <property type="entry name" value="BACK"/>
</dbReference>
<dbReference type="InterPro" id="IPR011333">
    <property type="entry name" value="SKP1/BTB/POZ_sf"/>
</dbReference>
<name>A0A835Y900_9CHLO</name>
<dbReference type="EMBL" id="JAEHOE010000014">
    <property type="protein sequence ID" value="KAG2497339.1"/>
    <property type="molecule type" value="Genomic_DNA"/>
</dbReference>
<dbReference type="InterPro" id="IPR051481">
    <property type="entry name" value="BTB-POZ/Galectin-3-binding"/>
</dbReference>
<dbReference type="PANTHER" id="PTHR24410:SF23">
    <property type="entry name" value="BTB DOMAIN-CONTAINING PROTEIN-RELATED"/>
    <property type="match status" value="1"/>
</dbReference>
<organism evidence="2 3">
    <name type="scientific">Edaphochlamys debaryana</name>
    <dbReference type="NCBI Taxonomy" id="47281"/>
    <lineage>
        <taxon>Eukaryota</taxon>
        <taxon>Viridiplantae</taxon>
        <taxon>Chlorophyta</taxon>
        <taxon>core chlorophytes</taxon>
        <taxon>Chlorophyceae</taxon>
        <taxon>CS clade</taxon>
        <taxon>Chlamydomonadales</taxon>
        <taxon>Chlamydomonadales incertae sedis</taxon>
        <taxon>Edaphochlamys</taxon>
    </lineage>
</organism>
<dbReference type="AlphaFoldDB" id="A0A835Y900"/>
<dbReference type="Gene3D" id="1.25.40.420">
    <property type="match status" value="1"/>
</dbReference>
<feature type="domain" description="BACK" evidence="1">
    <location>
        <begin position="208"/>
        <end position="270"/>
    </location>
</feature>